<gene>
    <name evidence="1" type="ORF">ERL59_16965</name>
</gene>
<name>A0A6N9Q7N8_9BACL</name>
<evidence type="ECO:0000313" key="2">
    <source>
        <dbReference type="Proteomes" id="UP000448943"/>
    </source>
</evidence>
<dbReference type="AlphaFoldDB" id="A0A6N9Q7N8"/>
<reference evidence="1 2" key="1">
    <citation type="submission" date="2019-01" db="EMBL/GenBank/DDBJ databases">
        <title>Chengkuizengella sp. nov., isolated from deep-sea sediment of East Pacific Ocean.</title>
        <authorList>
            <person name="Yang J."/>
            <person name="Lai Q."/>
            <person name="Shao Z."/>
        </authorList>
    </citation>
    <scope>NUCLEOTIDE SEQUENCE [LARGE SCALE GENOMIC DNA]</scope>
    <source>
        <strain evidence="1 2">YPA3-1-1</strain>
    </source>
</reference>
<dbReference type="Proteomes" id="UP000448943">
    <property type="component" value="Unassembled WGS sequence"/>
</dbReference>
<protein>
    <submittedName>
        <fullName evidence="1">Sporulation histidine kinase inhibitor Sda</fullName>
    </submittedName>
</protein>
<evidence type="ECO:0000313" key="1">
    <source>
        <dbReference type="EMBL" id="NBI30644.1"/>
    </source>
</evidence>
<dbReference type="OrthoDB" id="2933732at2"/>
<dbReference type="Pfam" id="PF08970">
    <property type="entry name" value="Sda"/>
    <property type="match status" value="1"/>
</dbReference>
<sequence>MHNLSDLRLIECFLEAKEFNLDQRFICLLYEEIKRRNINIHDDVCH</sequence>
<comment type="caution">
    <text evidence="1">The sequence shown here is derived from an EMBL/GenBank/DDBJ whole genome shotgun (WGS) entry which is preliminary data.</text>
</comment>
<dbReference type="InterPro" id="IPR036916">
    <property type="entry name" value="Sda_sf"/>
</dbReference>
<organism evidence="1 2">
    <name type="scientific">Chengkuizengella marina</name>
    <dbReference type="NCBI Taxonomy" id="2507566"/>
    <lineage>
        <taxon>Bacteria</taxon>
        <taxon>Bacillati</taxon>
        <taxon>Bacillota</taxon>
        <taxon>Bacilli</taxon>
        <taxon>Bacillales</taxon>
        <taxon>Paenibacillaceae</taxon>
        <taxon>Chengkuizengella</taxon>
    </lineage>
</organism>
<accession>A0A6N9Q7N8</accession>
<dbReference type="Gene3D" id="1.10.287.1100">
    <property type="entry name" value="Sporulation inhibitor A"/>
    <property type="match status" value="1"/>
</dbReference>
<dbReference type="RefSeq" id="WP_160647457.1">
    <property type="nucleotide sequence ID" value="NZ_SIJB01000035.1"/>
</dbReference>
<dbReference type="InterPro" id="IPR015064">
    <property type="entry name" value="Sda"/>
</dbReference>
<keyword evidence="2" id="KW-1185">Reference proteome</keyword>
<dbReference type="SUPFAM" id="SSF100985">
    <property type="entry name" value="Sporulation inhibitor Sda"/>
    <property type="match status" value="1"/>
</dbReference>
<dbReference type="EMBL" id="SIJB01000035">
    <property type="protein sequence ID" value="NBI30644.1"/>
    <property type="molecule type" value="Genomic_DNA"/>
</dbReference>
<proteinExistence type="predicted"/>